<protein>
    <recommendedName>
        <fullName evidence="4">Replication initiation protein</fullName>
    </recommendedName>
</protein>
<reference evidence="3" key="1">
    <citation type="journal article" date="2019" name="Int. J. Syst. Evol. Microbiol.">
        <title>The Global Catalogue of Microorganisms (GCM) 10K type strain sequencing project: providing services to taxonomists for standard genome sequencing and annotation.</title>
        <authorList>
            <consortium name="The Broad Institute Genomics Platform"/>
            <consortium name="The Broad Institute Genome Sequencing Center for Infectious Disease"/>
            <person name="Wu L."/>
            <person name="Ma J."/>
        </authorList>
    </citation>
    <scope>NUCLEOTIDE SEQUENCE [LARGE SCALE GENOMIC DNA]</scope>
    <source>
        <strain evidence="3">CCUG 55250</strain>
    </source>
</reference>
<gene>
    <name evidence="2" type="ORF">ACFPMF_27635</name>
</gene>
<proteinExistence type="predicted"/>
<dbReference type="EMBL" id="JBHSMA010000021">
    <property type="protein sequence ID" value="MFC5413124.1"/>
    <property type="molecule type" value="Genomic_DNA"/>
</dbReference>
<comment type="caution">
    <text evidence="2">The sequence shown here is derived from an EMBL/GenBank/DDBJ whole genome shotgun (WGS) entry which is preliminary data.</text>
</comment>
<feature type="region of interest" description="Disordered" evidence="1">
    <location>
        <begin position="229"/>
        <end position="271"/>
    </location>
</feature>
<evidence type="ECO:0000256" key="1">
    <source>
        <dbReference type="SAM" id="MobiDB-lite"/>
    </source>
</evidence>
<evidence type="ECO:0000313" key="2">
    <source>
        <dbReference type="EMBL" id="MFC5413124.1"/>
    </source>
</evidence>
<dbReference type="RefSeq" id="WP_379851344.1">
    <property type="nucleotide sequence ID" value="NZ_JBHSMA010000021.1"/>
</dbReference>
<keyword evidence="3" id="KW-1185">Reference proteome</keyword>
<feature type="compositionally biased region" description="Basic and acidic residues" evidence="1">
    <location>
        <begin position="229"/>
        <end position="239"/>
    </location>
</feature>
<name>A0ABW0IIM7_9BACT</name>
<dbReference type="Proteomes" id="UP001596106">
    <property type="component" value="Unassembled WGS sequence"/>
</dbReference>
<evidence type="ECO:0000313" key="3">
    <source>
        <dbReference type="Proteomes" id="UP001596106"/>
    </source>
</evidence>
<sequence>MDTSLAILIPNQGASLLRWHILSNQLNEAVPWRTYTATRRGEKVEVPHRPKAITGNVKATGARLIKDQISTINQLARALGEAAFYNEEGDISIPPLLTNSVKLGARRGLSDRQARAHVRKLQKVGLVKRYQWRGTRADFKIWIDEKVLFAHHSPAQALLRATVDNPVESSKKPLSKLQIGQIIKASTEDFSAYKVTVTHSNNETETDKCRNVEHGDDQKAVALVEHGDEFHGNPERQPEKPAQTEPAKAPETPQGYHERGGGGPAATTAGERLKANLMVPKRPRPIVRRERTDEQKKAMMEGYVTSFWLYARQILYPSRTFQEYENRTVINAIRAGVYRDFSYQLTEKQWDQFQAQLYRRVDLAAGFYSRHPDKWVPDPYARFREGTGYFDWENLRGFRATDAWLQDNQRKYRRNYTMGRISWAIIQLRRHPEGKAQKRLQEKTYIDAYRTLEQMMINYGEAAVDRFRELASTIGQQKPQSAGGQRRFNR</sequence>
<organism evidence="2 3">
    <name type="scientific">Larkinella bovis</name>
    <dbReference type="NCBI Taxonomy" id="683041"/>
    <lineage>
        <taxon>Bacteria</taxon>
        <taxon>Pseudomonadati</taxon>
        <taxon>Bacteroidota</taxon>
        <taxon>Cytophagia</taxon>
        <taxon>Cytophagales</taxon>
        <taxon>Spirosomataceae</taxon>
        <taxon>Larkinella</taxon>
    </lineage>
</organism>
<evidence type="ECO:0008006" key="4">
    <source>
        <dbReference type="Google" id="ProtNLM"/>
    </source>
</evidence>
<accession>A0ABW0IIM7</accession>